<organism evidence="5 6">
    <name type="scientific">Aplosporella prunicola CBS 121167</name>
    <dbReference type="NCBI Taxonomy" id="1176127"/>
    <lineage>
        <taxon>Eukaryota</taxon>
        <taxon>Fungi</taxon>
        <taxon>Dikarya</taxon>
        <taxon>Ascomycota</taxon>
        <taxon>Pezizomycotina</taxon>
        <taxon>Dothideomycetes</taxon>
        <taxon>Dothideomycetes incertae sedis</taxon>
        <taxon>Botryosphaeriales</taxon>
        <taxon>Aplosporellaceae</taxon>
        <taxon>Aplosporella</taxon>
    </lineage>
</organism>
<dbReference type="InterPro" id="IPR020843">
    <property type="entry name" value="ER"/>
</dbReference>
<feature type="domain" description="Enoyl reductase (ER)" evidence="4">
    <location>
        <begin position="12"/>
        <end position="338"/>
    </location>
</feature>
<sequence>MVKNQAAWITAGKAKPLKVDEAPEPKAEAGEVVIKNQAVAVNPVDWKVQDYDFVIKSYPNILGTDVAGIIEEVGEGVTRLHKGQRVIGHCHGLGTGETKHAAFQQYTVCAEILVSPIPDSLSFGQAVVLPLAISTAAAGLYQKPHLALPYPSKDAKPTGKSILVWGGASSVGGTAVQLAAASGVQVVATASSRNHDYVKSLGASKVIDYNSPSVEDDVVAALKEGDFAGVYDSISTPDTFKHIGTIVDKLGGGKIACVLTPPDDLPKSAQAQGVFAITIASEHKEVGNAIWREYVPEALASGRLQAKPDPLVVGSGLEKIQDGLDKQKAGVSAKKVVITL</sequence>
<dbReference type="InterPro" id="IPR013149">
    <property type="entry name" value="ADH-like_C"/>
</dbReference>
<dbReference type="Gene3D" id="3.90.180.10">
    <property type="entry name" value="Medium-chain alcohol dehydrogenases, catalytic domain"/>
    <property type="match status" value="1"/>
</dbReference>
<accession>A0A6A6BJ80</accession>
<dbReference type="GeneID" id="54295506"/>
<dbReference type="Gene3D" id="3.40.50.720">
    <property type="entry name" value="NAD(P)-binding Rossmann-like Domain"/>
    <property type="match status" value="1"/>
</dbReference>
<dbReference type="Pfam" id="PF00107">
    <property type="entry name" value="ADH_zinc_N"/>
    <property type="match status" value="1"/>
</dbReference>
<dbReference type="GO" id="GO:0016651">
    <property type="term" value="F:oxidoreductase activity, acting on NAD(P)H"/>
    <property type="evidence" value="ECO:0007669"/>
    <property type="project" value="InterPro"/>
</dbReference>
<evidence type="ECO:0000259" key="4">
    <source>
        <dbReference type="SMART" id="SM00829"/>
    </source>
</evidence>
<dbReference type="SMART" id="SM00829">
    <property type="entry name" value="PKS_ER"/>
    <property type="match status" value="1"/>
</dbReference>
<gene>
    <name evidence="5" type="ORF">K452DRAFT_246233</name>
</gene>
<dbReference type="Proteomes" id="UP000799438">
    <property type="component" value="Unassembled WGS sequence"/>
</dbReference>
<dbReference type="SUPFAM" id="SSF51735">
    <property type="entry name" value="NAD(P)-binding Rossmann-fold domains"/>
    <property type="match status" value="1"/>
</dbReference>
<keyword evidence="3" id="KW-0560">Oxidoreductase</keyword>
<evidence type="ECO:0000313" key="5">
    <source>
        <dbReference type="EMBL" id="KAF2144076.1"/>
    </source>
</evidence>
<dbReference type="InterPro" id="IPR013154">
    <property type="entry name" value="ADH-like_N"/>
</dbReference>
<keyword evidence="6" id="KW-1185">Reference proteome</keyword>
<dbReference type="RefSeq" id="XP_033399788.1">
    <property type="nucleotide sequence ID" value="XM_033538010.1"/>
</dbReference>
<evidence type="ECO:0000256" key="3">
    <source>
        <dbReference type="ARBA" id="ARBA00023002"/>
    </source>
</evidence>
<dbReference type="EMBL" id="ML995480">
    <property type="protein sequence ID" value="KAF2144076.1"/>
    <property type="molecule type" value="Genomic_DNA"/>
</dbReference>
<dbReference type="SUPFAM" id="SSF50129">
    <property type="entry name" value="GroES-like"/>
    <property type="match status" value="1"/>
</dbReference>
<protein>
    <recommendedName>
        <fullName evidence="4">Enoyl reductase (ER) domain-containing protein</fullName>
    </recommendedName>
</protein>
<dbReference type="InterPro" id="IPR047122">
    <property type="entry name" value="Trans-enoyl_RdTase-like"/>
</dbReference>
<dbReference type="PANTHER" id="PTHR45348:SF2">
    <property type="entry name" value="ZINC-TYPE ALCOHOL DEHYDROGENASE-LIKE PROTEIN C2E1P3.01"/>
    <property type="match status" value="1"/>
</dbReference>
<evidence type="ECO:0000313" key="6">
    <source>
        <dbReference type="Proteomes" id="UP000799438"/>
    </source>
</evidence>
<evidence type="ECO:0000256" key="1">
    <source>
        <dbReference type="ARBA" id="ARBA00008072"/>
    </source>
</evidence>
<proteinExistence type="inferred from homology"/>
<reference evidence="5" key="1">
    <citation type="journal article" date="2020" name="Stud. Mycol.">
        <title>101 Dothideomycetes genomes: a test case for predicting lifestyles and emergence of pathogens.</title>
        <authorList>
            <person name="Haridas S."/>
            <person name="Albert R."/>
            <person name="Binder M."/>
            <person name="Bloem J."/>
            <person name="Labutti K."/>
            <person name="Salamov A."/>
            <person name="Andreopoulos B."/>
            <person name="Baker S."/>
            <person name="Barry K."/>
            <person name="Bills G."/>
            <person name="Bluhm B."/>
            <person name="Cannon C."/>
            <person name="Castanera R."/>
            <person name="Culley D."/>
            <person name="Daum C."/>
            <person name="Ezra D."/>
            <person name="Gonzalez J."/>
            <person name="Henrissat B."/>
            <person name="Kuo A."/>
            <person name="Liang C."/>
            <person name="Lipzen A."/>
            <person name="Lutzoni F."/>
            <person name="Magnuson J."/>
            <person name="Mondo S."/>
            <person name="Nolan M."/>
            <person name="Ohm R."/>
            <person name="Pangilinan J."/>
            <person name="Park H.-J."/>
            <person name="Ramirez L."/>
            <person name="Alfaro M."/>
            <person name="Sun H."/>
            <person name="Tritt A."/>
            <person name="Yoshinaga Y."/>
            <person name="Zwiers L.-H."/>
            <person name="Turgeon B."/>
            <person name="Goodwin S."/>
            <person name="Spatafora J."/>
            <person name="Crous P."/>
            <person name="Grigoriev I."/>
        </authorList>
    </citation>
    <scope>NUCLEOTIDE SEQUENCE</scope>
    <source>
        <strain evidence="5">CBS 121167</strain>
    </source>
</reference>
<evidence type="ECO:0000256" key="2">
    <source>
        <dbReference type="ARBA" id="ARBA00011245"/>
    </source>
</evidence>
<comment type="similarity">
    <text evidence="1">Belongs to the zinc-containing alcohol dehydrogenase family.</text>
</comment>
<comment type="subunit">
    <text evidence="2">Monomer.</text>
</comment>
<dbReference type="AlphaFoldDB" id="A0A6A6BJ80"/>
<dbReference type="PANTHER" id="PTHR45348">
    <property type="entry name" value="HYPOTHETICAL OXIDOREDUCTASE (EUROFUNG)"/>
    <property type="match status" value="1"/>
</dbReference>
<dbReference type="CDD" id="cd08249">
    <property type="entry name" value="enoyl_reductase_like"/>
    <property type="match status" value="1"/>
</dbReference>
<name>A0A6A6BJ80_9PEZI</name>
<dbReference type="OrthoDB" id="48317at2759"/>
<dbReference type="InterPro" id="IPR011032">
    <property type="entry name" value="GroES-like_sf"/>
</dbReference>
<dbReference type="InterPro" id="IPR036291">
    <property type="entry name" value="NAD(P)-bd_dom_sf"/>
</dbReference>
<dbReference type="Pfam" id="PF08240">
    <property type="entry name" value="ADH_N"/>
    <property type="match status" value="1"/>
</dbReference>